<proteinExistence type="inferred from homology"/>
<dbReference type="TCDB" id="2.A.112.1.15">
    <property type="family name" value="the kx blood-group antigen (kxa) family"/>
</dbReference>
<evidence type="ECO:0000313" key="9">
    <source>
        <dbReference type="EMBL" id="ELU05215.1"/>
    </source>
</evidence>
<feature type="transmembrane region" description="Helical" evidence="7">
    <location>
        <begin position="308"/>
        <end position="330"/>
    </location>
</feature>
<gene>
    <name evidence="9" type="ORF">CAPTEDRAFT_211626</name>
</gene>
<organism evidence="9">
    <name type="scientific">Capitella teleta</name>
    <name type="common">Polychaete worm</name>
    <dbReference type="NCBI Taxonomy" id="283909"/>
    <lineage>
        <taxon>Eukaryota</taxon>
        <taxon>Metazoa</taxon>
        <taxon>Spiralia</taxon>
        <taxon>Lophotrochozoa</taxon>
        <taxon>Annelida</taxon>
        <taxon>Polychaeta</taxon>
        <taxon>Sedentaria</taxon>
        <taxon>Scolecida</taxon>
        <taxon>Capitellidae</taxon>
        <taxon>Capitella</taxon>
    </lineage>
</organism>
<dbReference type="AlphaFoldDB" id="R7UG75"/>
<dbReference type="PANTHER" id="PTHR16024">
    <property type="entry name" value="XK-RELATED PROTEIN"/>
    <property type="match status" value="1"/>
</dbReference>
<dbReference type="GO" id="GO:0005886">
    <property type="term" value="C:plasma membrane"/>
    <property type="evidence" value="ECO:0007669"/>
    <property type="project" value="UniProtKB-SubCell"/>
</dbReference>
<dbReference type="EMBL" id="AMQN01007930">
    <property type="status" value="NOT_ANNOTATED_CDS"/>
    <property type="molecule type" value="Genomic_DNA"/>
</dbReference>
<protein>
    <recommendedName>
        <fullName evidence="7">XK-related protein</fullName>
    </recommendedName>
</protein>
<reference evidence="9 11" key="2">
    <citation type="journal article" date="2013" name="Nature">
        <title>Insights into bilaterian evolution from three spiralian genomes.</title>
        <authorList>
            <person name="Simakov O."/>
            <person name="Marletaz F."/>
            <person name="Cho S.J."/>
            <person name="Edsinger-Gonzales E."/>
            <person name="Havlak P."/>
            <person name="Hellsten U."/>
            <person name="Kuo D.H."/>
            <person name="Larsson T."/>
            <person name="Lv J."/>
            <person name="Arendt D."/>
            <person name="Savage R."/>
            <person name="Osoegawa K."/>
            <person name="de Jong P."/>
            <person name="Grimwood J."/>
            <person name="Chapman J.A."/>
            <person name="Shapiro H."/>
            <person name="Aerts A."/>
            <person name="Otillar R.P."/>
            <person name="Terry A.Y."/>
            <person name="Boore J.L."/>
            <person name="Grigoriev I.V."/>
            <person name="Lindberg D.R."/>
            <person name="Seaver E.C."/>
            <person name="Weisblat D.A."/>
            <person name="Putnam N.H."/>
            <person name="Rokhsar D.S."/>
        </authorList>
    </citation>
    <scope>NUCLEOTIDE SEQUENCE</scope>
    <source>
        <strain evidence="9 11">I ESC-2004</strain>
    </source>
</reference>
<comment type="similarity">
    <text evidence="2 7">Belongs to the XK family.</text>
</comment>
<dbReference type="HOGENOM" id="CLU_452882_0_0_1"/>
<feature type="transmembrane region" description="Helical" evidence="7">
    <location>
        <begin position="281"/>
        <end position="301"/>
    </location>
</feature>
<dbReference type="InterPro" id="IPR018629">
    <property type="entry name" value="XK-rel"/>
</dbReference>
<feature type="region of interest" description="Disordered" evidence="8">
    <location>
        <begin position="546"/>
        <end position="574"/>
    </location>
</feature>
<keyword evidence="4 7" id="KW-0812">Transmembrane</keyword>
<keyword evidence="3" id="KW-1003">Cell membrane</keyword>
<feature type="transmembrane region" description="Helical" evidence="7">
    <location>
        <begin position="153"/>
        <end position="172"/>
    </location>
</feature>
<evidence type="ECO:0000256" key="3">
    <source>
        <dbReference type="ARBA" id="ARBA00022475"/>
    </source>
</evidence>
<evidence type="ECO:0000256" key="7">
    <source>
        <dbReference type="RuleBase" id="RU910716"/>
    </source>
</evidence>
<evidence type="ECO:0000256" key="1">
    <source>
        <dbReference type="ARBA" id="ARBA00004651"/>
    </source>
</evidence>
<reference evidence="10" key="3">
    <citation type="submission" date="2015-06" db="UniProtKB">
        <authorList>
            <consortium name="EnsemblMetazoa"/>
        </authorList>
    </citation>
    <scope>IDENTIFICATION</scope>
</reference>
<dbReference type="OMA" id="RWHIHDK"/>
<evidence type="ECO:0000313" key="11">
    <source>
        <dbReference type="Proteomes" id="UP000014760"/>
    </source>
</evidence>
<feature type="transmembrane region" description="Helical" evidence="7">
    <location>
        <begin position="218"/>
        <end position="238"/>
    </location>
</feature>
<keyword evidence="11" id="KW-1185">Reference proteome</keyword>
<reference evidence="11" key="1">
    <citation type="submission" date="2012-12" db="EMBL/GenBank/DDBJ databases">
        <authorList>
            <person name="Hellsten U."/>
            <person name="Grimwood J."/>
            <person name="Chapman J.A."/>
            <person name="Shapiro H."/>
            <person name="Aerts A."/>
            <person name="Otillar R.P."/>
            <person name="Terry A.Y."/>
            <person name="Boore J.L."/>
            <person name="Simakov O."/>
            <person name="Marletaz F."/>
            <person name="Cho S.-J."/>
            <person name="Edsinger-Gonzales E."/>
            <person name="Havlak P."/>
            <person name="Kuo D.-H."/>
            <person name="Larsson T."/>
            <person name="Lv J."/>
            <person name="Arendt D."/>
            <person name="Savage R."/>
            <person name="Osoegawa K."/>
            <person name="de Jong P."/>
            <person name="Lindberg D.R."/>
            <person name="Seaver E.C."/>
            <person name="Weisblat D.A."/>
            <person name="Putnam N.H."/>
            <person name="Grigoriev I.V."/>
            <person name="Rokhsar D.S."/>
        </authorList>
    </citation>
    <scope>NUCLEOTIDE SEQUENCE</scope>
    <source>
        <strain evidence="11">I ESC-2004</strain>
    </source>
</reference>
<evidence type="ECO:0000313" key="10">
    <source>
        <dbReference type="EnsemblMetazoa" id="CapteP211626"/>
    </source>
</evidence>
<feature type="transmembrane region" description="Helical" evidence="7">
    <location>
        <begin position="125"/>
        <end position="147"/>
    </location>
</feature>
<dbReference type="Proteomes" id="UP000014760">
    <property type="component" value="Unassembled WGS sequence"/>
</dbReference>
<keyword evidence="6 7" id="KW-0472">Membrane</keyword>
<sequence>MCRVKSQFCLPSSWKLLTFVEISMTLYACEIAVTCTTGYYFYSKDTLLWFALTLGFLVVPLIGTQLLSFQLLNSSSITSNAPQDTPISHVIIHVFLCGVPWRYVRLARSGMTSLTKRDVQSMHTIRLSHTFSSTLPLLLLNGCCWVQNGFTVWPTGVSIIVYVVSSSLTIASYQKHEDYCCVIGALAPVTHVVCKMLWRSGELMSRVLSLSLFTSCHGYWLLLVLGLHELTMVLLLLMDHALTNADQWRSLISPWRLAVVAHCFLFCHVDPASRNSRNEFALYHVIVLMETVTLVLLWAVYDADLENHLILILTVTGTYIFGAVAGVLYYSCFYRKTSPPVAPSDNVVCRFQCVPCKFKAQRRRTHLQPPHHVASVQIQDNPNPQYFDVLNPSTISERKSSVDTASNHNAPIVVRYDSITVPSLETSSTLPDVSTEMDWDNYDFDVAAALDSVCGFELDMANPLEVKTGHLDTGYHSSNSSNRETQQVAGDILALGVYGLAPISDDSASMVSSISSRVENSERSAMSIECSSVYSSSIFSSSTFASSSQFWGSRPPTASAFRPPARKVRRKRKIPAVQYERHRKHSKLTSTIRGTCEKVSNAL</sequence>
<comment type="subcellular location">
    <subcellularLocation>
        <location evidence="1">Cell membrane</location>
        <topology evidence="1">Multi-pass membrane protein</topology>
    </subcellularLocation>
    <subcellularLocation>
        <location evidence="7">Membrane</location>
        <topology evidence="7">Multi-pass membrane protein</topology>
    </subcellularLocation>
</comment>
<evidence type="ECO:0000256" key="5">
    <source>
        <dbReference type="ARBA" id="ARBA00022989"/>
    </source>
</evidence>
<accession>R7UG75</accession>
<evidence type="ECO:0000256" key="6">
    <source>
        <dbReference type="ARBA" id="ARBA00023136"/>
    </source>
</evidence>
<feature type="compositionally biased region" description="Basic residues" evidence="8">
    <location>
        <begin position="564"/>
        <end position="574"/>
    </location>
</feature>
<dbReference type="OrthoDB" id="6356248at2759"/>
<feature type="transmembrane region" description="Helical" evidence="7">
    <location>
        <begin position="87"/>
        <end position="104"/>
    </location>
</feature>
<feature type="transmembrane region" description="Helical" evidence="7">
    <location>
        <begin position="47"/>
        <end position="67"/>
    </location>
</feature>
<name>R7UG75_CAPTE</name>
<evidence type="ECO:0000256" key="4">
    <source>
        <dbReference type="ARBA" id="ARBA00022692"/>
    </source>
</evidence>
<feature type="transmembrane region" description="Helical" evidence="7">
    <location>
        <begin position="179"/>
        <end position="198"/>
    </location>
</feature>
<evidence type="ECO:0000256" key="8">
    <source>
        <dbReference type="SAM" id="MobiDB-lite"/>
    </source>
</evidence>
<dbReference type="EMBL" id="KB301731">
    <property type="protein sequence ID" value="ELU05215.1"/>
    <property type="molecule type" value="Genomic_DNA"/>
</dbReference>
<dbReference type="PANTHER" id="PTHR16024:SF4">
    <property type="entry name" value="XK-RELATED PROTEIN"/>
    <property type="match status" value="1"/>
</dbReference>
<dbReference type="Pfam" id="PF09815">
    <property type="entry name" value="XK-related"/>
    <property type="match status" value="1"/>
</dbReference>
<evidence type="ECO:0000256" key="2">
    <source>
        <dbReference type="ARBA" id="ARBA00008789"/>
    </source>
</evidence>
<keyword evidence="5 7" id="KW-1133">Transmembrane helix</keyword>
<feature type="transmembrane region" description="Helical" evidence="7">
    <location>
        <begin position="22"/>
        <end position="42"/>
    </location>
</feature>
<dbReference type="InterPro" id="IPR050895">
    <property type="entry name" value="XK-related_scramblase"/>
</dbReference>
<dbReference type="EnsemblMetazoa" id="CapteT211626">
    <property type="protein sequence ID" value="CapteP211626"/>
    <property type="gene ID" value="CapteG211626"/>
</dbReference>